<organism evidence="8 9">
    <name type="scientific">Neolewinella agarilytica</name>
    <dbReference type="NCBI Taxonomy" id="478744"/>
    <lineage>
        <taxon>Bacteria</taxon>
        <taxon>Pseudomonadati</taxon>
        <taxon>Bacteroidota</taxon>
        <taxon>Saprospiria</taxon>
        <taxon>Saprospirales</taxon>
        <taxon>Lewinellaceae</taxon>
        <taxon>Neolewinella</taxon>
    </lineage>
</organism>
<evidence type="ECO:0000256" key="4">
    <source>
        <dbReference type="ARBA" id="ARBA00019595"/>
    </source>
</evidence>
<evidence type="ECO:0000256" key="6">
    <source>
        <dbReference type="PIRSR" id="PIRSR600888-3"/>
    </source>
</evidence>
<dbReference type="GO" id="GO:0019305">
    <property type="term" value="P:dTDP-rhamnose biosynthetic process"/>
    <property type="evidence" value="ECO:0007669"/>
    <property type="project" value="UniProtKB-UniRule"/>
</dbReference>
<evidence type="ECO:0000256" key="7">
    <source>
        <dbReference type="RuleBase" id="RU364069"/>
    </source>
</evidence>
<dbReference type="InterPro" id="IPR014710">
    <property type="entry name" value="RmlC-like_jellyroll"/>
</dbReference>
<evidence type="ECO:0000313" key="9">
    <source>
        <dbReference type="Proteomes" id="UP000199021"/>
    </source>
</evidence>
<accession>A0A1H9MTQ5</accession>
<evidence type="ECO:0000256" key="2">
    <source>
        <dbReference type="ARBA" id="ARBA00001997"/>
    </source>
</evidence>
<dbReference type="FunCoup" id="A0A1H9MTQ5">
    <property type="interactions" value="121"/>
</dbReference>
<reference evidence="9" key="1">
    <citation type="submission" date="2016-10" db="EMBL/GenBank/DDBJ databases">
        <authorList>
            <person name="Varghese N."/>
            <person name="Submissions S."/>
        </authorList>
    </citation>
    <scope>NUCLEOTIDE SEQUENCE [LARGE SCALE GENOMIC DNA]</scope>
    <source>
        <strain evidence="9">DSM 24740</strain>
    </source>
</reference>
<dbReference type="NCBIfam" id="TIGR01221">
    <property type="entry name" value="rmlC"/>
    <property type="match status" value="1"/>
</dbReference>
<evidence type="ECO:0000256" key="3">
    <source>
        <dbReference type="ARBA" id="ARBA00012098"/>
    </source>
</evidence>
<protein>
    <recommendedName>
        <fullName evidence="4 7">dTDP-4-dehydrorhamnose 3,5-epimerase</fullName>
        <ecNumber evidence="3 7">5.1.3.13</ecNumber>
    </recommendedName>
    <alternativeName>
        <fullName evidence="7">Thymidine diphospho-4-keto-rhamnose 3,5-epimerase</fullName>
    </alternativeName>
</protein>
<dbReference type="STRING" id="478744.SAMN05444359_13139"/>
<dbReference type="Pfam" id="PF00908">
    <property type="entry name" value="dTDP_sugar_isom"/>
    <property type="match status" value="1"/>
</dbReference>
<dbReference type="InterPro" id="IPR011051">
    <property type="entry name" value="RmlC_Cupin_sf"/>
</dbReference>
<comment type="pathway">
    <text evidence="7">Carbohydrate biosynthesis; dTDP-L-rhamnose biosynthesis.</text>
</comment>
<comment type="catalytic activity">
    <reaction evidence="1 7">
        <text>dTDP-4-dehydro-6-deoxy-alpha-D-glucose = dTDP-4-dehydro-beta-L-rhamnose</text>
        <dbReference type="Rhea" id="RHEA:16969"/>
        <dbReference type="ChEBI" id="CHEBI:57649"/>
        <dbReference type="ChEBI" id="CHEBI:62830"/>
        <dbReference type="EC" id="5.1.3.13"/>
    </reaction>
</comment>
<keyword evidence="7" id="KW-0413">Isomerase</keyword>
<feature type="active site" description="Proton donor" evidence="5">
    <location>
        <position position="131"/>
    </location>
</feature>
<dbReference type="GO" id="GO:0005829">
    <property type="term" value="C:cytosol"/>
    <property type="evidence" value="ECO:0007669"/>
    <property type="project" value="TreeGrafter"/>
</dbReference>
<dbReference type="UniPathway" id="UPA00124"/>
<dbReference type="OrthoDB" id="9800680at2"/>
<comment type="function">
    <text evidence="2 7">Catalyzes the epimerization of the C3' and C5'positions of dTDP-6-deoxy-D-xylo-4-hexulose, forming dTDP-6-deoxy-L-lyxo-4-hexulose.</text>
</comment>
<comment type="subunit">
    <text evidence="7">Homodimer.</text>
</comment>
<dbReference type="PANTHER" id="PTHR21047">
    <property type="entry name" value="DTDP-6-DEOXY-D-GLUCOSE-3,5 EPIMERASE"/>
    <property type="match status" value="1"/>
</dbReference>
<dbReference type="PANTHER" id="PTHR21047:SF2">
    <property type="entry name" value="THYMIDINE DIPHOSPHO-4-KETO-RHAMNOSE 3,5-EPIMERASE"/>
    <property type="match status" value="1"/>
</dbReference>
<dbReference type="Proteomes" id="UP000199021">
    <property type="component" value="Unassembled WGS sequence"/>
</dbReference>
<evidence type="ECO:0000256" key="5">
    <source>
        <dbReference type="PIRSR" id="PIRSR600888-1"/>
    </source>
</evidence>
<evidence type="ECO:0000313" key="8">
    <source>
        <dbReference type="EMBL" id="SER26859.1"/>
    </source>
</evidence>
<dbReference type="InParanoid" id="A0A1H9MTQ5"/>
<dbReference type="Gene3D" id="2.60.120.10">
    <property type="entry name" value="Jelly Rolls"/>
    <property type="match status" value="1"/>
</dbReference>
<keyword evidence="9" id="KW-1185">Reference proteome</keyword>
<sequence>MPFHSTPISGLQLFEPRVFGDKRGYFFESYNQKTFTEAGIDNTFVQDNQARSPKGILRGLHFQTGDSAQAKLVRVISGEVFDVAVDMRPGSPTLHQWYGTRLSGENQHQLFIPAGFAHGYLVLSDTALFAYKCDNYYNPAAEGGLRYDDPALGIEWPELEVDFLVAERDLEWPLLG</sequence>
<feature type="site" description="Participates in a stacking interaction with the thymidine ring of dTDP-4-oxo-6-deoxyglucose" evidence="6">
    <location>
        <position position="137"/>
    </location>
</feature>
<dbReference type="EC" id="5.1.3.13" evidence="3 7"/>
<proteinExistence type="inferred from homology"/>
<gene>
    <name evidence="8" type="ORF">SAMN05444359_13139</name>
</gene>
<dbReference type="RefSeq" id="WP_090172518.1">
    <property type="nucleotide sequence ID" value="NZ_FOFB01000031.1"/>
</dbReference>
<dbReference type="SUPFAM" id="SSF51182">
    <property type="entry name" value="RmlC-like cupins"/>
    <property type="match status" value="1"/>
</dbReference>
<dbReference type="EMBL" id="FOFB01000031">
    <property type="protein sequence ID" value="SER26859.1"/>
    <property type="molecule type" value="Genomic_DNA"/>
</dbReference>
<dbReference type="CDD" id="cd00438">
    <property type="entry name" value="cupin_RmlC"/>
    <property type="match status" value="1"/>
</dbReference>
<dbReference type="GO" id="GO:0008830">
    <property type="term" value="F:dTDP-4-dehydrorhamnose 3,5-epimerase activity"/>
    <property type="evidence" value="ECO:0007669"/>
    <property type="project" value="UniProtKB-UniRule"/>
</dbReference>
<dbReference type="GO" id="GO:0000271">
    <property type="term" value="P:polysaccharide biosynthetic process"/>
    <property type="evidence" value="ECO:0007669"/>
    <property type="project" value="TreeGrafter"/>
</dbReference>
<dbReference type="InterPro" id="IPR000888">
    <property type="entry name" value="RmlC-like"/>
</dbReference>
<feature type="active site" description="Proton acceptor" evidence="5">
    <location>
        <position position="61"/>
    </location>
</feature>
<name>A0A1H9MTQ5_9BACT</name>
<dbReference type="AlphaFoldDB" id="A0A1H9MTQ5"/>
<evidence type="ECO:0000256" key="1">
    <source>
        <dbReference type="ARBA" id="ARBA00001298"/>
    </source>
</evidence>
<comment type="similarity">
    <text evidence="7">Belongs to the dTDP-4-dehydrorhamnose 3,5-epimerase family.</text>
</comment>